<dbReference type="Pfam" id="PF09365">
    <property type="entry name" value="DUF2461"/>
    <property type="match status" value="1"/>
</dbReference>
<dbReference type="RefSeq" id="WP_089661260.1">
    <property type="nucleotide sequence ID" value="NZ_LT629745.1"/>
</dbReference>
<proteinExistence type="predicted"/>
<dbReference type="InterPro" id="IPR012808">
    <property type="entry name" value="CHP02453"/>
</dbReference>
<sequence>MSFSELFEFLHELNGHNNKEWMDEHRKLYHEVRDFYIEWLNELDIKLAKIDPDYVPTTGKQAINRINNNLLFHPNKPVYKDHFGAGLDKEKGKGDFYIHIGINECFVAGGFYRPRKELLDSIRAAIDYNGEEFLKILNKKSFRDTFGALIEEEKLKTSPKGYDNDHRYIELLRNKTFAVTHDLTKQQILRDDFQEHLVRVYKEMLPFRNYLNHAVTV</sequence>
<evidence type="ECO:0000313" key="1">
    <source>
        <dbReference type="EMBL" id="SDR70922.1"/>
    </source>
</evidence>
<dbReference type="PIRSF" id="PIRSF028451">
    <property type="entry name" value="UCP028451"/>
    <property type="match status" value="1"/>
</dbReference>
<reference evidence="1 2" key="1">
    <citation type="submission" date="2016-10" db="EMBL/GenBank/DDBJ databases">
        <authorList>
            <person name="Varghese N."/>
            <person name="Submissions S."/>
        </authorList>
    </citation>
    <scope>NUCLEOTIDE SEQUENCE [LARGE SCALE GENOMIC DNA]</scope>
    <source>
        <strain evidence="1 2">Mar_2010_102</strain>
    </source>
</reference>
<dbReference type="EMBL" id="LT629745">
    <property type="protein sequence ID" value="SDR70922.1"/>
    <property type="molecule type" value="Genomic_DNA"/>
</dbReference>
<organism evidence="1 2">
    <name type="scientific">Christiangramia echinicola</name>
    <dbReference type="NCBI Taxonomy" id="279359"/>
    <lineage>
        <taxon>Bacteria</taxon>
        <taxon>Pseudomonadati</taxon>
        <taxon>Bacteroidota</taxon>
        <taxon>Flavobacteriia</taxon>
        <taxon>Flavobacteriales</taxon>
        <taxon>Flavobacteriaceae</taxon>
        <taxon>Christiangramia</taxon>
    </lineage>
</organism>
<dbReference type="Proteomes" id="UP000198858">
    <property type="component" value="Chromosome I"/>
</dbReference>
<dbReference type="AlphaFoldDB" id="A0A1H1L9F7"/>
<dbReference type="PANTHER" id="PTHR36452:SF1">
    <property type="entry name" value="DUF2461 DOMAIN-CONTAINING PROTEIN"/>
    <property type="match status" value="1"/>
</dbReference>
<accession>A0A1H1L9F7</accession>
<name>A0A1H1L9F7_9FLAO</name>
<dbReference type="NCBIfam" id="TIGR02453">
    <property type="entry name" value="TIGR02453 family protein"/>
    <property type="match status" value="1"/>
</dbReference>
<dbReference type="STRING" id="1250231.SAMN04488552_0634"/>
<protein>
    <submittedName>
        <fullName evidence="1">TIGR02453 family protein</fullName>
    </submittedName>
</protein>
<dbReference type="InterPro" id="IPR015996">
    <property type="entry name" value="UCP028451"/>
</dbReference>
<keyword evidence="2" id="KW-1185">Reference proteome</keyword>
<evidence type="ECO:0000313" key="2">
    <source>
        <dbReference type="Proteomes" id="UP000198858"/>
    </source>
</evidence>
<gene>
    <name evidence="1" type="ORF">SAMN04488552_0634</name>
</gene>
<dbReference type="PANTHER" id="PTHR36452">
    <property type="entry name" value="CHROMOSOME 12, WHOLE GENOME SHOTGUN SEQUENCE"/>
    <property type="match status" value="1"/>
</dbReference>